<evidence type="ECO:0000259" key="9">
    <source>
        <dbReference type="Pfam" id="PF04577"/>
    </source>
</evidence>
<feature type="region of interest" description="Disordered" evidence="8">
    <location>
        <begin position="564"/>
        <end position="583"/>
    </location>
</feature>
<keyword evidence="3" id="KW-0808">Transferase</keyword>
<dbReference type="OrthoDB" id="529273at2759"/>
<dbReference type="PANTHER" id="PTHR20961:SF38">
    <property type="entry name" value="PROTEIN O-LINKED-MANNOSE BETA-1,4-N-ACETYLGLUCOSAMINYLTRANSFERASE 2"/>
    <property type="match status" value="1"/>
</dbReference>
<evidence type="ECO:0000256" key="3">
    <source>
        <dbReference type="ARBA" id="ARBA00022679"/>
    </source>
</evidence>
<keyword evidence="6" id="KW-0472">Membrane</keyword>
<accession>A0A6P8CCJ5</accession>
<comment type="subcellular location">
    <subcellularLocation>
        <location evidence="1">Golgi apparatus membrane</location>
        <topology evidence="1">Single-pass type II membrane protein</topology>
    </subcellularLocation>
</comment>
<evidence type="ECO:0000313" key="10">
    <source>
        <dbReference type="Proteomes" id="UP000515151"/>
    </source>
</evidence>
<reference evidence="11" key="2">
    <citation type="submission" date="2025-08" db="UniProtKB">
        <authorList>
            <consortium name="RefSeq"/>
        </authorList>
    </citation>
    <scope>IDENTIFICATION</scope>
    <source>
        <tissue evidence="11">Leaf</tissue>
    </source>
</reference>
<evidence type="ECO:0000256" key="6">
    <source>
        <dbReference type="ARBA" id="ARBA00023136"/>
    </source>
</evidence>
<evidence type="ECO:0000256" key="8">
    <source>
        <dbReference type="SAM" id="MobiDB-lite"/>
    </source>
</evidence>
<dbReference type="AlphaFoldDB" id="A0A6P8CCJ5"/>
<reference evidence="10" key="1">
    <citation type="journal article" date="2020" name="Plant Biotechnol. J.">
        <title>The pomegranate (Punica granatum L.) draft genome dissects genetic divergence between soft- and hard-seeded cultivars.</title>
        <authorList>
            <person name="Luo X."/>
            <person name="Li H."/>
            <person name="Wu Z."/>
            <person name="Yao W."/>
            <person name="Zhao P."/>
            <person name="Cao D."/>
            <person name="Yu H."/>
            <person name="Li K."/>
            <person name="Poudel K."/>
            <person name="Zhao D."/>
            <person name="Zhang F."/>
            <person name="Xia X."/>
            <person name="Chen L."/>
            <person name="Wang Q."/>
            <person name="Jing D."/>
            <person name="Cao S."/>
        </authorList>
    </citation>
    <scope>NUCLEOTIDE SEQUENCE [LARGE SCALE GENOMIC DNA]</scope>
    <source>
        <strain evidence="10">cv. Tunisia</strain>
    </source>
</reference>
<evidence type="ECO:0000256" key="7">
    <source>
        <dbReference type="ARBA" id="ARBA00023180"/>
    </source>
</evidence>
<dbReference type="InterPro" id="IPR007657">
    <property type="entry name" value="Glycosyltransferase_61"/>
</dbReference>
<dbReference type="GeneID" id="116195243"/>
<dbReference type="PANTHER" id="PTHR20961">
    <property type="entry name" value="GLYCOSYLTRANSFERASE"/>
    <property type="match status" value="1"/>
</dbReference>
<keyword evidence="5" id="KW-1133">Transmembrane helix</keyword>
<dbReference type="InterPro" id="IPR049625">
    <property type="entry name" value="Glyco_transf_61_cat"/>
</dbReference>
<keyword evidence="4" id="KW-0812">Transmembrane</keyword>
<organism evidence="10 11">
    <name type="scientific">Punica granatum</name>
    <name type="common">Pomegranate</name>
    <dbReference type="NCBI Taxonomy" id="22663"/>
    <lineage>
        <taxon>Eukaryota</taxon>
        <taxon>Viridiplantae</taxon>
        <taxon>Streptophyta</taxon>
        <taxon>Embryophyta</taxon>
        <taxon>Tracheophyta</taxon>
        <taxon>Spermatophyta</taxon>
        <taxon>Magnoliopsida</taxon>
        <taxon>eudicotyledons</taxon>
        <taxon>Gunneridae</taxon>
        <taxon>Pentapetalae</taxon>
        <taxon>rosids</taxon>
        <taxon>malvids</taxon>
        <taxon>Myrtales</taxon>
        <taxon>Lythraceae</taxon>
        <taxon>Punica</taxon>
    </lineage>
</organism>
<keyword evidence="10" id="KW-1185">Reference proteome</keyword>
<evidence type="ECO:0000256" key="5">
    <source>
        <dbReference type="ARBA" id="ARBA00022989"/>
    </source>
</evidence>
<evidence type="ECO:0000313" key="11">
    <source>
        <dbReference type="RefSeq" id="XP_031380114.1"/>
    </source>
</evidence>
<protein>
    <submittedName>
        <fullName evidence="11">Uncharacterized protein LOC116195243</fullName>
    </submittedName>
</protein>
<gene>
    <name evidence="11" type="primary">LOC116195243</name>
</gene>
<keyword evidence="7" id="KW-0325">Glycoprotein</keyword>
<dbReference type="RefSeq" id="XP_031380114.1">
    <property type="nucleotide sequence ID" value="XM_031524254.1"/>
</dbReference>
<dbReference type="Pfam" id="PF04577">
    <property type="entry name" value="Glyco_transf_61"/>
    <property type="match status" value="1"/>
</dbReference>
<name>A0A6P8CCJ5_PUNGR</name>
<evidence type="ECO:0000256" key="2">
    <source>
        <dbReference type="ARBA" id="ARBA00022676"/>
    </source>
</evidence>
<dbReference type="Proteomes" id="UP000515151">
    <property type="component" value="Chromosome 2"/>
</dbReference>
<dbReference type="GO" id="GO:0000139">
    <property type="term" value="C:Golgi membrane"/>
    <property type="evidence" value="ECO:0007669"/>
    <property type="project" value="UniProtKB-SubCell"/>
</dbReference>
<evidence type="ECO:0000256" key="1">
    <source>
        <dbReference type="ARBA" id="ARBA00004323"/>
    </source>
</evidence>
<feature type="compositionally biased region" description="Low complexity" evidence="8">
    <location>
        <begin position="571"/>
        <end position="583"/>
    </location>
</feature>
<proteinExistence type="predicted"/>
<evidence type="ECO:0000256" key="4">
    <source>
        <dbReference type="ARBA" id="ARBA00022692"/>
    </source>
</evidence>
<keyword evidence="2" id="KW-0328">Glycosyltransferase</keyword>
<feature type="domain" description="Glycosyltransferase 61 catalytic" evidence="9">
    <location>
        <begin position="388"/>
        <end position="481"/>
    </location>
</feature>
<sequence length="583" mass="66262">MPKSFCLLSCETVTMQKVISHINHLSLTHFPCFHLPRTNFLISQHPQHPLFPQSIMAKAPLDLDRPATRTAVRAHSSASKSNHRAAAGVTCSHYSPMLSLCLLTACAILFILFNIQNLKVPPSSLRSPTSPLPWTSLSLQWQKLVNSTPACLGKSNDSKDSVQAIRDRLELKAMKEKLRHSVTFLPLKDLRYADKALVGHTWFMSSMYDTHEEEEVQYQQFPSDLSLGRVLCLKGRDNHDGSWNSYALAWPETLPYNATYMPGLTFVSYNHYNYDNIWHGLSAIFPFVAWHQMNRCQPSPDRWVLYHWGELRSGMGPWLRNVTQATFDQPPYIEVFDGLEDDSTPVCFEKAVVMRHNEGGMSRQRRMEAYDLMRCKARAYCGLGPVRDFGLGNESHPGVLDIGMTMYMRTGPRSFRNETAVIKIFQRECAKVEGCRLMVAHSNNLSFCEQVKLMSLTDILVSPHGAQLTNMFLMDRNSSVMEFFPKGWLQLAGVGQYVYHWIASWSGMRHMGAWRDPDGEHCTYPENDRRCMSTYKSGLIGHNETHFSEWARTVLAQAKARKTEEALKNNSSSPSSGSCTCRP</sequence>
<dbReference type="GO" id="GO:0016763">
    <property type="term" value="F:pentosyltransferase activity"/>
    <property type="evidence" value="ECO:0007669"/>
    <property type="project" value="UniProtKB-ARBA"/>
</dbReference>